<dbReference type="Proteomes" id="UP000313849">
    <property type="component" value="Unassembled WGS sequence"/>
</dbReference>
<protein>
    <submittedName>
        <fullName evidence="2">Phosphotransferase</fullName>
    </submittedName>
</protein>
<gene>
    <name evidence="2" type="ORF">FH969_04635</name>
</gene>
<dbReference type="InterPro" id="IPR011009">
    <property type="entry name" value="Kinase-like_dom_sf"/>
</dbReference>
<dbReference type="OrthoDB" id="9797603at2"/>
<dbReference type="AlphaFoldDB" id="A0A5C5BCW2"/>
<dbReference type="InterPro" id="IPR051678">
    <property type="entry name" value="AGP_Transferase"/>
</dbReference>
<keyword evidence="2" id="KW-0808">Transferase</keyword>
<accession>A0A5C5BCW2</accession>
<evidence type="ECO:0000313" key="2">
    <source>
        <dbReference type="EMBL" id="TNU76115.1"/>
    </source>
</evidence>
<dbReference type="GO" id="GO:0016740">
    <property type="term" value="F:transferase activity"/>
    <property type="evidence" value="ECO:0007669"/>
    <property type="project" value="UniProtKB-KW"/>
</dbReference>
<proteinExistence type="predicted"/>
<sequence length="322" mass="33983">MPLDHPIDADLVGHLLAEQHPDLAGLPRHVVAEGWDNVLVRVGDDLCVRLPRRAQGVPLIEHEQRWLPALAPRLPVVVPVPVRVGAPSPRYPWPWTVTRWVSGARSADRPRRRASAWAVDLADALAALHTTAPPDAPHNPVRAVPLATRVAAVTARFDRARAGAGAVPLEDLDLAEARWRAGVAAPAWAHAPAWVHGDPHPANLVVTPGADDGARGDALAALLDFGDLSAGDPACDLATAWLAFDASGRAAFAAAYEARRPGGPGADRPDPGRWRRAGAWAVAMATGVLVDAPEDPTNGPWARAALDELLHASDAGDDPVEP</sequence>
<dbReference type="PANTHER" id="PTHR21310:SF42">
    <property type="entry name" value="BIFUNCTIONAL AAC_APH"/>
    <property type="match status" value="1"/>
</dbReference>
<feature type="domain" description="Aminoglycoside phosphotransferase" evidence="1">
    <location>
        <begin position="31"/>
        <end position="260"/>
    </location>
</feature>
<comment type="caution">
    <text evidence="2">The sequence shown here is derived from an EMBL/GenBank/DDBJ whole genome shotgun (WGS) entry which is preliminary data.</text>
</comment>
<keyword evidence="3" id="KW-1185">Reference proteome</keyword>
<dbReference type="InterPro" id="IPR002575">
    <property type="entry name" value="Aminoglycoside_PTrfase"/>
</dbReference>
<dbReference type="SUPFAM" id="SSF56112">
    <property type="entry name" value="Protein kinase-like (PK-like)"/>
    <property type="match status" value="1"/>
</dbReference>
<dbReference type="EMBL" id="VENP01000011">
    <property type="protein sequence ID" value="TNU76115.1"/>
    <property type="molecule type" value="Genomic_DNA"/>
</dbReference>
<name>A0A5C5BCW2_9MICO</name>
<dbReference type="Gene3D" id="3.30.200.20">
    <property type="entry name" value="Phosphorylase Kinase, domain 1"/>
    <property type="match status" value="1"/>
</dbReference>
<reference evidence="2 3" key="1">
    <citation type="submission" date="2019-06" db="EMBL/GenBank/DDBJ databases">
        <title>Draft genome sequence of Miniimonas arenae KCTC 19750T isolated from sea sand.</title>
        <authorList>
            <person name="Park S.-J."/>
        </authorList>
    </citation>
    <scope>NUCLEOTIDE SEQUENCE [LARGE SCALE GENOMIC DNA]</scope>
    <source>
        <strain evidence="2 3">KCTC 19750</strain>
    </source>
</reference>
<evidence type="ECO:0000259" key="1">
    <source>
        <dbReference type="Pfam" id="PF01636"/>
    </source>
</evidence>
<dbReference type="Pfam" id="PF01636">
    <property type="entry name" value="APH"/>
    <property type="match status" value="1"/>
</dbReference>
<dbReference type="Gene3D" id="3.90.1200.10">
    <property type="match status" value="1"/>
</dbReference>
<evidence type="ECO:0000313" key="3">
    <source>
        <dbReference type="Proteomes" id="UP000313849"/>
    </source>
</evidence>
<dbReference type="PANTHER" id="PTHR21310">
    <property type="entry name" value="AMINOGLYCOSIDE PHOSPHOTRANSFERASE-RELATED-RELATED"/>
    <property type="match status" value="1"/>
</dbReference>
<organism evidence="2 3">
    <name type="scientific">Miniimonas arenae</name>
    <dbReference type="NCBI Taxonomy" id="676201"/>
    <lineage>
        <taxon>Bacteria</taxon>
        <taxon>Bacillati</taxon>
        <taxon>Actinomycetota</taxon>
        <taxon>Actinomycetes</taxon>
        <taxon>Micrococcales</taxon>
        <taxon>Beutenbergiaceae</taxon>
        <taxon>Miniimonas</taxon>
    </lineage>
</organism>